<evidence type="ECO:0000256" key="1">
    <source>
        <dbReference type="SAM" id="Phobius"/>
    </source>
</evidence>
<dbReference type="EMBL" id="BJJW01000002">
    <property type="protein sequence ID" value="GDZ83031.1"/>
    <property type="molecule type" value="Genomic_DNA"/>
</dbReference>
<keyword evidence="1" id="KW-0472">Membrane</keyword>
<feature type="transmembrane region" description="Helical" evidence="1">
    <location>
        <begin position="96"/>
        <end position="120"/>
    </location>
</feature>
<dbReference type="Proteomes" id="UP000323274">
    <property type="component" value="Unassembled WGS sequence"/>
</dbReference>
<dbReference type="AlphaFoldDB" id="A0A5A5TX46"/>
<proteinExistence type="predicted"/>
<gene>
    <name evidence="2" type="ORF">LCIT_02730</name>
</gene>
<keyword evidence="1" id="KW-0812">Transmembrane</keyword>
<protein>
    <submittedName>
        <fullName evidence="2">Uncharacterized protein</fullName>
    </submittedName>
</protein>
<feature type="transmembrane region" description="Helical" evidence="1">
    <location>
        <begin position="58"/>
        <end position="75"/>
    </location>
</feature>
<keyword evidence="1" id="KW-1133">Transmembrane helix</keyword>
<feature type="transmembrane region" description="Helical" evidence="1">
    <location>
        <begin position="126"/>
        <end position="146"/>
    </location>
</feature>
<comment type="caution">
    <text evidence="2">The sequence shown here is derived from an EMBL/GenBank/DDBJ whole genome shotgun (WGS) entry which is preliminary data.</text>
</comment>
<evidence type="ECO:0000313" key="3">
    <source>
        <dbReference type="Proteomes" id="UP000323274"/>
    </source>
</evidence>
<organism evidence="2 3">
    <name type="scientific">Leuconostoc citreum</name>
    <dbReference type="NCBI Taxonomy" id="33964"/>
    <lineage>
        <taxon>Bacteria</taxon>
        <taxon>Bacillati</taxon>
        <taxon>Bacillota</taxon>
        <taxon>Bacilli</taxon>
        <taxon>Lactobacillales</taxon>
        <taxon>Lactobacillaceae</taxon>
        <taxon>Leuconostoc</taxon>
    </lineage>
</organism>
<feature type="transmembrane region" description="Helical" evidence="1">
    <location>
        <begin position="33"/>
        <end position="52"/>
    </location>
</feature>
<sequence>MKNEEVGIFDSMFTENSTRTTLIASIKHSSGNLFIFQIIWFIVITGCAMLFSNLDNDLSYYGQAVLLIPILLPSFSYMNTIYPSVKDYVRQSKKSILILINVYVFLFWVSVSLIIVSLAISHYGFSIFNINFVAVTDIIVFTIGVFDKIFIKLISDARVRNAVIIKKGPNNA</sequence>
<name>A0A5A5TX46_LEUCI</name>
<reference evidence="2 3" key="1">
    <citation type="submission" date="2019-04" db="EMBL/GenBank/DDBJ databases">
        <title>A pseudo-fructophilic Leuconostoc citreum strain F192-5 isolated from peel of satsuma mandarin: the first report for isolation and characterization of strain-dependent fructophilic-like characteristics.</title>
        <authorList>
            <person name="Maeno S."/>
            <person name="Tanizawa Y."/>
            <person name="Kajikawa A."/>
            <person name="Kanesaki Y."/>
            <person name="Kubota E."/>
            <person name="Arita M."/>
            <person name="Leon D."/>
            <person name="Endo A."/>
        </authorList>
    </citation>
    <scope>NUCLEOTIDE SEQUENCE [LARGE SCALE GENOMIC DNA]</scope>
    <source>
        <strain evidence="2 3">F192-5</strain>
    </source>
</reference>
<accession>A0A5A5TX46</accession>
<evidence type="ECO:0000313" key="2">
    <source>
        <dbReference type="EMBL" id="GDZ83031.1"/>
    </source>
</evidence>